<dbReference type="EMBL" id="JACASE010000001">
    <property type="protein sequence ID" value="KAF6506036.1"/>
    <property type="molecule type" value="Genomic_DNA"/>
</dbReference>
<dbReference type="Proteomes" id="UP000593571">
    <property type="component" value="Unassembled WGS sequence"/>
</dbReference>
<evidence type="ECO:0000313" key="1">
    <source>
        <dbReference type="EMBL" id="KAF6506036.1"/>
    </source>
</evidence>
<reference evidence="1 2" key="1">
    <citation type="journal article" date="2020" name="Nature">
        <title>Six reference-quality genomes reveal evolution of bat adaptations.</title>
        <authorList>
            <person name="Jebb D."/>
            <person name="Huang Z."/>
            <person name="Pippel M."/>
            <person name="Hughes G.M."/>
            <person name="Lavrichenko K."/>
            <person name="Devanna P."/>
            <person name="Winkler S."/>
            <person name="Jermiin L.S."/>
            <person name="Skirmuntt E.C."/>
            <person name="Katzourakis A."/>
            <person name="Burkitt-Gray L."/>
            <person name="Ray D.A."/>
            <person name="Sullivan K.A.M."/>
            <person name="Roscito J.G."/>
            <person name="Kirilenko B.M."/>
            <person name="Davalos L.M."/>
            <person name="Corthals A.P."/>
            <person name="Power M.L."/>
            <person name="Jones G."/>
            <person name="Ransome R.D."/>
            <person name="Dechmann D.K.N."/>
            <person name="Locatelli A.G."/>
            <person name="Puechmaille S.J."/>
            <person name="Fedrigo O."/>
            <person name="Jarvis E.D."/>
            <person name="Hiller M."/>
            <person name="Vernes S.C."/>
            <person name="Myers E.W."/>
            <person name="Teeling E.C."/>
        </authorList>
    </citation>
    <scope>NUCLEOTIDE SEQUENCE [LARGE SCALE GENOMIC DNA]</scope>
    <source>
        <strain evidence="1">MRouAeg1</strain>
        <tissue evidence="1">Muscle</tissue>
    </source>
</reference>
<dbReference type="AlphaFoldDB" id="A0A7J8KAY3"/>
<evidence type="ECO:0000313" key="2">
    <source>
        <dbReference type="Proteomes" id="UP000593571"/>
    </source>
</evidence>
<accession>A0A7J8KAY3</accession>
<comment type="caution">
    <text evidence="1">The sequence shown here is derived from an EMBL/GenBank/DDBJ whole genome shotgun (WGS) entry which is preliminary data.</text>
</comment>
<keyword evidence="2" id="KW-1185">Reference proteome</keyword>
<gene>
    <name evidence="1" type="ORF">HJG63_007889</name>
</gene>
<organism evidence="1 2">
    <name type="scientific">Rousettus aegyptiacus</name>
    <name type="common">Egyptian fruit bat</name>
    <name type="synonym">Pteropus aegyptiacus</name>
    <dbReference type="NCBI Taxonomy" id="9407"/>
    <lineage>
        <taxon>Eukaryota</taxon>
        <taxon>Metazoa</taxon>
        <taxon>Chordata</taxon>
        <taxon>Craniata</taxon>
        <taxon>Vertebrata</taxon>
        <taxon>Euteleostomi</taxon>
        <taxon>Mammalia</taxon>
        <taxon>Eutheria</taxon>
        <taxon>Laurasiatheria</taxon>
        <taxon>Chiroptera</taxon>
        <taxon>Yinpterochiroptera</taxon>
        <taxon>Pteropodoidea</taxon>
        <taxon>Pteropodidae</taxon>
        <taxon>Rousettinae</taxon>
        <taxon>Rousettus</taxon>
    </lineage>
</organism>
<sequence>MSQALNWNIKEKPALFFKQVYKEILIQDNNTRQQCPVIVLPFVVLLGNNFPAGEAPAGTPCFSICDWICPPEGLPHVLQQFCQLGAQRKTSPEGSPQPQRFTICPSLLPPLSLWQKCNLFDLWGGLKPQLLNYPSLPYYY</sequence>
<proteinExistence type="predicted"/>
<name>A0A7J8KAY3_ROUAE</name>
<protein>
    <submittedName>
        <fullName evidence="1">Uncharacterized protein</fullName>
    </submittedName>
</protein>